<keyword evidence="1" id="KW-0472">Membrane</keyword>
<keyword evidence="1" id="KW-0812">Transmembrane</keyword>
<reference evidence="2" key="1">
    <citation type="submission" date="2015-12" db="EMBL/GenBank/DDBJ databases">
        <title>Update maize B73 reference genome by single molecule sequencing technologies.</title>
        <authorList>
            <consortium name="Maize Genome Sequencing Project"/>
            <person name="Ware D."/>
        </authorList>
    </citation>
    <scope>NUCLEOTIDE SEQUENCE</scope>
    <source>
        <tissue evidence="2">Seedling</tissue>
    </source>
</reference>
<comment type="caution">
    <text evidence="1">Lacks conserved residue(s) required for the propagation of feature annotation.</text>
</comment>
<dbReference type="PANTHER" id="PTHR12701">
    <property type="entry name" value="BCR-ASSOCIATED PROTEIN, BAP"/>
    <property type="match status" value="1"/>
</dbReference>
<keyword evidence="1" id="KW-0256">Endoplasmic reticulum</keyword>
<keyword evidence="1" id="KW-0653">Protein transport</keyword>
<comment type="subcellular location">
    <subcellularLocation>
        <location evidence="1">Endoplasmic reticulum membrane</location>
        <topology evidence="1">Multi-pass membrane protein</topology>
    </subcellularLocation>
</comment>
<dbReference type="GO" id="GO:0070973">
    <property type="term" value="P:protein localization to endoplasmic reticulum exit site"/>
    <property type="evidence" value="ECO:0007669"/>
    <property type="project" value="UniProtKB-UniRule"/>
</dbReference>
<accession>A0A1D6LXY7</accession>
<comment type="function">
    <text evidence="1">May play a role in anterograde transport of membrane proteins from the endoplasmic reticulum to the Golgi.</text>
</comment>
<gene>
    <name evidence="2" type="ORF">ZEAMMB73_Zm00001d037452</name>
</gene>
<keyword evidence="2" id="KW-0675">Receptor</keyword>
<dbReference type="InterPro" id="IPR008417">
    <property type="entry name" value="BAP29/BAP31"/>
</dbReference>
<name>A0A1D6LXY7_MAIZE</name>
<comment type="similarity">
    <text evidence="1">Belongs to the BCAP29/BCAP31 family.</text>
</comment>
<evidence type="ECO:0000313" key="2">
    <source>
        <dbReference type="EMBL" id="AQK84018.1"/>
    </source>
</evidence>
<dbReference type="GO" id="GO:0005789">
    <property type="term" value="C:endoplasmic reticulum membrane"/>
    <property type="evidence" value="ECO:0007669"/>
    <property type="project" value="UniProtKB-SubCell"/>
</dbReference>
<dbReference type="AlphaFoldDB" id="A0A1D6LXY7"/>
<keyword evidence="1" id="KW-0813">Transport</keyword>
<evidence type="ECO:0000256" key="1">
    <source>
        <dbReference type="RuleBase" id="RU367026"/>
    </source>
</evidence>
<feature type="transmembrane region" description="Helical" evidence="1">
    <location>
        <begin position="40"/>
        <end position="60"/>
    </location>
</feature>
<keyword evidence="1" id="KW-0931">ER-Golgi transport</keyword>
<organism evidence="2">
    <name type="scientific">Zea mays</name>
    <name type="common">Maize</name>
    <dbReference type="NCBI Taxonomy" id="4577"/>
    <lineage>
        <taxon>Eukaryota</taxon>
        <taxon>Viridiplantae</taxon>
        <taxon>Streptophyta</taxon>
        <taxon>Embryophyta</taxon>
        <taxon>Tracheophyta</taxon>
        <taxon>Spermatophyta</taxon>
        <taxon>Magnoliopsida</taxon>
        <taxon>Liliopsida</taxon>
        <taxon>Poales</taxon>
        <taxon>Poaceae</taxon>
        <taxon>PACMAD clade</taxon>
        <taxon>Panicoideae</taxon>
        <taxon>Andropogonodae</taxon>
        <taxon>Andropogoneae</taxon>
        <taxon>Tripsacinae</taxon>
        <taxon>Zea</taxon>
    </lineage>
</organism>
<protein>
    <recommendedName>
        <fullName evidence="1">Endoplasmic reticulum transmembrane protein</fullName>
    </recommendedName>
</protein>
<keyword evidence="1" id="KW-1133">Transmembrane helix</keyword>
<dbReference type="GO" id="GO:0006886">
    <property type="term" value="P:intracellular protein transport"/>
    <property type="evidence" value="ECO:0007669"/>
    <property type="project" value="UniProtKB-UniRule"/>
</dbReference>
<dbReference type="ExpressionAtlas" id="A0A1D6LXY7">
    <property type="expression patterns" value="baseline and differential"/>
</dbReference>
<proteinExistence type="inferred from homology"/>
<dbReference type="PANTHER" id="PTHR12701:SF18">
    <property type="entry name" value="ENDOPLASMIC RETICULUM TRANSMEMBRANE PROTEIN"/>
    <property type="match status" value="1"/>
</dbReference>
<dbReference type="EMBL" id="CM000782">
    <property type="protein sequence ID" value="AQK84018.1"/>
    <property type="molecule type" value="Genomic_DNA"/>
</dbReference>
<sequence>MIQLLFTLLAAEGAVAAVLLFKTPLRRLAVLALDHLKRGRGPVMVRTIAATVLVVLASSLHSMAKIRGHAEGELDGSGVVGLTPTDQVLLARHLLEASLMGMHASISGMLVEVIHPLSL</sequence>
<dbReference type="GO" id="GO:0006888">
    <property type="term" value="P:endoplasmic reticulum to Golgi vesicle-mediated transport"/>
    <property type="evidence" value="ECO:0007669"/>
    <property type="project" value="UniProtKB-UniRule"/>
</dbReference>